<feature type="chain" id="PRO_5012216862" evidence="8">
    <location>
        <begin position="19"/>
        <end position="213"/>
    </location>
</feature>
<keyword evidence="2" id="KW-0964">Secreted</keyword>
<dbReference type="Proteomes" id="UP000007151">
    <property type="component" value="Unassembled WGS sequence"/>
</dbReference>
<dbReference type="InParanoid" id="A0A212F0D9"/>
<keyword evidence="8" id="KW-0732">Signal</keyword>
<dbReference type="PIRSF" id="PIRSF001625">
    <property type="entry name" value="Prot_inhib_pacifastin"/>
    <property type="match status" value="1"/>
</dbReference>
<sequence length="213" mass="23753">MKCSVVAFILCLATFCRGGVIKCTPGSKDETCVTDNFGKESLVRQKRQDSIVEECSPRTEWKSKCHRCICSDSGQALCFKIEGCRSDSDDVSDDTRELRSSKTKRSKVCTPKATYKIECNTCLCSDDGESFVCTMMGCSEEASNMADVELLADGEERISKERIDKPGQNVCKPRRTFYIGCNTCLCNIYGSNYSCTNKPCPLPKDVEIFHELK</sequence>
<evidence type="ECO:0000256" key="1">
    <source>
        <dbReference type="ARBA" id="ARBA00004613"/>
    </source>
</evidence>
<evidence type="ECO:0000256" key="8">
    <source>
        <dbReference type="SAM" id="SignalP"/>
    </source>
</evidence>
<proteinExistence type="inferred from homology"/>
<dbReference type="KEGG" id="dpl:KGM_215527A"/>
<comment type="caution">
    <text evidence="10">The sequence shown here is derived from an EMBL/GenBank/DDBJ whole genome shotgun (WGS) entry which is preliminary data.</text>
</comment>
<comment type="subcellular location">
    <subcellularLocation>
        <location evidence="1">Secreted</location>
    </subcellularLocation>
</comment>
<dbReference type="PROSITE" id="PS51446">
    <property type="entry name" value="PACIFASTIN"/>
    <property type="match status" value="1"/>
</dbReference>
<evidence type="ECO:0000313" key="10">
    <source>
        <dbReference type="EMBL" id="OWR47216.1"/>
    </source>
</evidence>
<evidence type="ECO:0000256" key="5">
    <source>
        <dbReference type="ARBA" id="ARBA00023157"/>
    </source>
</evidence>
<evidence type="ECO:0000256" key="4">
    <source>
        <dbReference type="ARBA" id="ARBA00022900"/>
    </source>
</evidence>
<dbReference type="GO" id="GO:0004867">
    <property type="term" value="F:serine-type endopeptidase inhibitor activity"/>
    <property type="evidence" value="ECO:0007669"/>
    <property type="project" value="UniProtKB-UniRule"/>
</dbReference>
<evidence type="ECO:0000313" key="11">
    <source>
        <dbReference type="Proteomes" id="UP000007151"/>
    </source>
</evidence>
<gene>
    <name evidence="10" type="ORF">KGM_215527A</name>
</gene>
<dbReference type="InterPro" id="IPR008037">
    <property type="entry name" value="Pacifastin_dom"/>
</dbReference>
<keyword evidence="4 7" id="KW-0722">Serine protease inhibitor</keyword>
<dbReference type="Pfam" id="PF05375">
    <property type="entry name" value="Pacifastin_I"/>
    <property type="match status" value="2"/>
</dbReference>
<evidence type="ECO:0000259" key="9">
    <source>
        <dbReference type="PROSITE" id="PS51446"/>
    </source>
</evidence>
<feature type="signal peptide" evidence="8">
    <location>
        <begin position="1"/>
        <end position="18"/>
    </location>
</feature>
<feature type="non-terminal residue" evidence="10">
    <location>
        <position position="213"/>
    </location>
</feature>
<dbReference type="GO" id="GO:0005576">
    <property type="term" value="C:extracellular region"/>
    <property type="evidence" value="ECO:0007669"/>
    <property type="project" value="UniProtKB-SubCell"/>
</dbReference>
<keyword evidence="3 7" id="KW-0646">Protease inhibitor</keyword>
<keyword evidence="5 7" id="KW-1015">Disulfide bond</keyword>
<evidence type="ECO:0000256" key="2">
    <source>
        <dbReference type="ARBA" id="ARBA00022525"/>
    </source>
</evidence>
<keyword evidence="11" id="KW-1185">Reference proteome</keyword>
<accession>A0A212F0D9</accession>
<dbReference type="EMBL" id="AGBW02011100">
    <property type="protein sequence ID" value="OWR47216.1"/>
    <property type="molecule type" value="Genomic_DNA"/>
</dbReference>
<evidence type="ECO:0000256" key="7">
    <source>
        <dbReference type="PROSITE-ProRule" id="PRU00776"/>
    </source>
</evidence>
<dbReference type="InterPro" id="IPR016307">
    <property type="entry name" value="Prtase-inh_pacifastin"/>
</dbReference>
<reference evidence="10 11" key="1">
    <citation type="journal article" date="2011" name="Cell">
        <title>The monarch butterfly genome yields insights into long-distance migration.</title>
        <authorList>
            <person name="Zhan S."/>
            <person name="Merlin C."/>
            <person name="Boore J.L."/>
            <person name="Reppert S.M."/>
        </authorList>
    </citation>
    <scope>NUCLEOTIDE SEQUENCE [LARGE SCALE GENOMIC DNA]</scope>
    <source>
        <strain evidence="10">F-2</strain>
    </source>
</reference>
<feature type="domain" description="Pacifastin" evidence="9">
    <location>
        <begin position="106"/>
        <end position="141"/>
    </location>
</feature>
<dbReference type="InterPro" id="IPR036201">
    <property type="entry name" value="Pacifastin_dom_sf"/>
</dbReference>
<dbReference type="SUPFAM" id="SSF57283">
    <property type="entry name" value="PMP inhibitors"/>
    <property type="match status" value="3"/>
</dbReference>
<comment type="caution">
    <text evidence="7">Lacks conserved residue(s) required for the propagation of feature annotation.</text>
</comment>
<feature type="disulfide bond" evidence="7">
    <location>
        <begin position="109"/>
        <end position="124"/>
    </location>
</feature>
<evidence type="ECO:0000256" key="6">
    <source>
        <dbReference type="ARBA" id="ARBA00029459"/>
    </source>
</evidence>
<name>A0A212F0D9_DANPL</name>
<evidence type="ECO:0000256" key="3">
    <source>
        <dbReference type="ARBA" id="ARBA00022690"/>
    </source>
</evidence>
<protein>
    <submittedName>
        <fullName evidence="10">Cysteine-rich/pacifastin venom protein 2</fullName>
    </submittedName>
</protein>
<comment type="similarity">
    <text evidence="6 7">Belongs to the protease inhibitor I19 family.</text>
</comment>
<organism evidence="10 11">
    <name type="scientific">Danaus plexippus plexippus</name>
    <dbReference type="NCBI Taxonomy" id="278856"/>
    <lineage>
        <taxon>Eukaryota</taxon>
        <taxon>Metazoa</taxon>
        <taxon>Ecdysozoa</taxon>
        <taxon>Arthropoda</taxon>
        <taxon>Hexapoda</taxon>
        <taxon>Insecta</taxon>
        <taxon>Pterygota</taxon>
        <taxon>Neoptera</taxon>
        <taxon>Endopterygota</taxon>
        <taxon>Lepidoptera</taxon>
        <taxon>Glossata</taxon>
        <taxon>Ditrysia</taxon>
        <taxon>Papilionoidea</taxon>
        <taxon>Nymphalidae</taxon>
        <taxon>Danainae</taxon>
        <taxon>Danaini</taxon>
        <taxon>Danaina</taxon>
        <taxon>Danaus</taxon>
        <taxon>Danaus</taxon>
    </lineage>
</organism>
<dbReference type="AlphaFoldDB" id="A0A212F0D9"/>